<dbReference type="PANTHER" id="PTHR21666">
    <property type="entry name" value="PEPTIDASE-RELATED"/>
    <property type="match status" value="1"/>
</dbReference>
<proteinExistence type="predicted"/>
<protein>
    <submittedName>
        <fullName evidence="3">Peptidase M23B</fullName>
    </submittedName>
</protein>
<dbReference type="Gene3D" id="2.70.70.10">
    <property type="entry name" value="Glucose Permease (Domain IIA)"/>
    <property type="match status" value="1"/>
</dbReference>
<evidence type="ECO:0000313" key="4">
    <source>
        <dbReference type="Proteomes" id="UP000010116"/>
    </source>
</evidence>
<organism evidence="3 4">
    <name type="scientific">SAR86 cluster bacterium SAR86B</name>
    <dbReference type="NCBI Taxonomy" id="1123867"/>
    <lineage>
        <taxon>Bacteria</taxon>
        <taxon>Pseudomonadati</taxon>
        <taxon>Pseudomonadota</taxon>
        <taxon>Gammaproteobacteria</taxon>
        <taxon>SAR86 cluster</taxon>
    </lineage>
</organism>
<dbReference type="SUPFAM" id="SSF51261">
    <property type="entry name" value="Duplicated hybrid motif"/>
    <property type="match status" value="1"/>
</dbReference>
<accession>J4KSL0</accession>
<feature type="signal peptide" evidence="1">
    <location>
        <begin position="1"/>
        <end position="19"/>
    </location>
</feature>
<evidence type="ECO:0000313" key="3">
    <source>
        <dbReference type="EMBL" id="EJP72889.1"/>
    </source>
</evidence>
<evidence type="ECO:0000256" key="1">
    <source>
        <dbReference type="SAM" id="SignalP"/>
    </source>
</evidence>
<reference evidence="3 4" key="1">
    <citation type="journal article" date="2012" name="ISME J.">
        <title>Genomic insights to SAR86, an abundant and uncultivated marine bacterial lineage.</title>
        <authorList>
            <person name="Dupont C.L."/>
            <person name="Rusch D.B."/>
            <person name="Yooseph S."/>
            <person name="Lombardo M.J."/>
            <person name="Richter R.A."/>
            <person name="Valas R."/>
            <person name="Novotny M."/>
            <person name="Yee-Greenbaum J."/>
            <person name="Selengut J.D."/>
            <person name="Haft D.H."/>
            <person name="Halpern A.L."/>
            <person name="Lasken R.S."/>
            <person name="Nealson K."/>
            <person name="Friedman R."/>
            <person name="Venter J.C."/>
        </authorList>
    </citation>
    <scope>NUCLEOTIDE SEQUENCE [LARGE SCALE GENOMIC DNA]</scope>
</reference>
<dbReference type="EMBL" id="JH611185">
    <property type="protein sequence ID" value="EJP72889.1"/>
    <property type="molecule type" value="Genomic_DNA"/>
</dbReference>
<dbReference type="InterPro" id="IPR050570">
    <property type="entry name" value="Cell_wall_metabolism_enzyme"/>
</dbReference>
<name>J4KSL0_9GAMM</name>
<sequence length="263" mass="29270">MYIVFSLIIGIFFSSLSFASISANSGSIIFTKIENNNQCISSINYEVNNEHYCIFGVPFVDKALTKNIDGFDIKINFVDYGESRITIEDLSKVNLNEKDRNRANEEAIKLRKVLSKYSDKLLTNLDFQLPVDGIISSRYGKQRYINGEKRSPHLALDIAAPEGTNIIAPSNGVVVLTDNFFYSGNIIVIDHGMGLFTSYSHLHKISVEVGEIVKSGHVIGEVGSTGRVTGPHLHWSVYLTSTRINPETILNFKALNSAEFIKN</sequence>
<gene>
    <name evidence="3" type="ORF">NT02SARS_0920</name>
</gene>
<dbReference type="InterPro" id="IPR011055">
    <property type="entry name" value="Dup_hybrid_motif"/>
</dbReference>
<dbReference type="PANTHER" id="PTHR21666:SF285">
    <property type="entry name" value="M23 FAMILY METALLOPEPTIDASE"/>
    <property type="match status" value="1"/>
</dbReference>
<dbReference type="Proteomes" id="UP000010116">
    <property type="component" value="Unassembled WGS sequence"/>
</dbReference>
<keyword evidence="1" id="KW-0732">Signal</keyword>
<dbReference type="MEROPS" id="M23.014"/>
<feature type="chain" id="PRO_5003779320" evidence="1">
    <location>
        <begin position="20"/>
        <end position="263"/>
    </location>
</feature>
<feature type="domain" description="M23ase beta-sheet core" evidence="2">
    <location>
        <begin position="152"/>
        <end position="246"/>
    </location>
</feature>
<evidence type="ECO:0000259" key="2">
    <source>
        <dbReference type="Pfam" id="PF01551"/>
    </source>
</evidence>
<dbReference type="Pfam" id="PF01551">
    <property type="entry name" value="Peptidase_M23"/>
    <property type="match status" value="1"/>
</dbReference>
<dbReference type="HOGENOM" id="CLU_029425_5_2_6"/>
<dbReference type="InterPro" id="IPR016047">
    <property type="entry name" value="M23ase_b-sheet_dom"/>
</dbReference>
<dbReference type="CDD" id="cd12797">
    <property type="entry name" value="M23_peptidase"/>
    <property type="match status" value="1"/>
</dbReference>
<dbReference type="GO" id="GO:0004222">
    <property type="term" value="F:metalloendopeptidase activity"/>
    <property type="evidence" value="ECO:0007669"/>
    <property type="project" value="TreeGrafter"/>
</dbReference>
<dbReference type="AlphaFoldDB" id="J4KSL0"/>